<dbReference type="Proteomes" id="UP000653045">
    <property type="component" value="Unassembled WGS sequence"/>
</dbReference>
<dbReference type="EMBL" id="JAENBO010000001">
    <property type="protein sequence ID" value="MBJ8325285.1"/>
    <property type="molecule type" value="Genomic_DNA"/>
</dbReference>
<organism evidence="1 2">
    <name type="scientific">Streptococcus pacificus</name>
    <dbReference type="NCBI Taxonomy" id="2740577"/>
    <lineage>
        <taxon>Bacteria</taxon>
        <taxon>Bacillati</taxon>
        <taxon>Bacillota</taxon>
        <taxon>Bacilli</taxon>
        <taxon>Lactobacillales</taxon>
        <taxon>Streptococcaceae</taxon>
        <taxon>Streptococcus</taxon>
    </lineage>
</organism>
<comment type="caution">
    <text evidence="1">The sequence shown here is derived from an EMBL/GenBank/DDBJ whole genome shotgun (WGS) entry which is preliminary data.</text>
</comment>
<gene>
    <name evidence="1" type="ORF">JHK62_01150</name>
</gene>
<evidence type="ECO:0000313" key="2">
    <source>
        <dbReference type="Proteomes" id="UP000653045"/>
    </source>
</evidence>
<protein>
    <submittedName>
        <fullName evidence="1">Uncharacterized protein</fullName>
    </submittedName>
</protein>
<dbReference type="RefSeq" id="WP_199574846.1">
    <property type="nucleotide sequence ID" value="NZ_JAENBO010000001.1"/>
</dbReference>
<proteinExistence type="predicted"/>
<accession>A0ABS0ZGZ6</accession>
<reference evidence="1 2" key="1">
    <citation type="journal article" date="2021" name="Int. J. Syst. Evol. Microbiol.">
        <title>Streptococcus vicugnae sp. nov., isolated from faeces of alpacas (Vicugna pacos) and cattle (Bos taurus), Streptococcus zalophi sp. nov., and Streptococcus pacificus sp. nov., isolated from respiratory tract of California sea lions (Zalophus californianus).</title>
        <authorList>
            <person name="Volokhov D.V."/>
            <person name="Zagorodnyaya T.A."/>
            <person name="Shen Z."/>
            <person name="Blom J."/>
            <person name="Furtak V.A."/>
            <person name="Eisenberg T."/>
            <person name="Fan P."/>
            <person name="Jeong K.C."/>
            <person name="Gao Y."/>
            <person name="Zhang S."/>
            <person name="Amselle M."/>
        </authorList>
    </citation>
    <scope>NUCLEOTIDE SEQUENCE [LARGE SCALE GENOMIC DNA]</scope>
    <source>
        <strain evidence="1 2">CSL7591</strain>
    </source>
</reference>
<keyword evidence="2" id="KW-1185">Reference proteome</keyword>
<sequence>MDKVNESFQRTLAKKQFFLKIVEKPSEWHYKGKFSVSEKHLIDFGISITKGQSKGIGQIIYQNIAYCSDKDSRLEWLEFINNLNRQLGIYYYFCLEDNGYVYMRHIRDVTTELEDFFNTIIQAPSLIRKVLVMFEERFGSRSVFK</sequence>
<evidence type="ECO:0000313" key="1">
    <source>
        <dbReference type="EMBL" id="MBJ8325285.1"/>
    </source>
</evidence>
<name>A0ABS0ZGZ6_9STRE</name>